<keyword evidence="2" id="KW-1185">Reference proteome</keyword>
<dbReference type="Proteomes" id="UP000286990">
    <property type="component" value="Unassembled WGS sequence"/>
</dbReference>
<name>A0A3R8S2Y7_9FLAO</name>
<dbReference type="AlphaFoldDB" id="A0A3R8S2Y7"/>
<accession>A0A3R8S2Y7</accession>
<organism evidence="1 2">
    <name type="scientific">Maribacter algicola</name>
    <dbReference type="NCBI Taxonomy" id="2498892"/>
    <lineage>
        <taxon>Bacteria</taxon>
        <taxon>Pseudomonadati</taxon>
        <taxon>Bacteroidota</taxon>
        <taxon>Flavobacteriia</taxon>
        <taxon>Flavobacteriales</taxon>
        <taxon>Flavobacteriaceae</taxon>
        <taxon>Maribacter</taxon>
    </lineage>
</organism>
<dbReference type="OrthoDB" id="1176169at2"/>
<proteinExistence type="predicted"/>
<comment type="caution">
    <text evidence="1">The sequence shown here is derived from an EMBL/GenBank/DDBJ whole genome shotgun (WGS) entry which is preliminary data.</text>
</comment>
<gene>
    <name evidence="1" type="ORF">DZC72_09330</name>
</gene>
<protein>
    <submittedName>
        <fullName evidence="1">Uncharacterized protein</fullName>
    </submittedName>
</protein>
<dbReference type="EMBL" id="QUSX01000001">
    <property type="protein sequence ID" value="RRQ50710.1"/>
    <property type="molecule type" value="Genomic_DNA"/>
</dbReference>
<dbReference type="RefSeq" id="WP_125222531.1">
    <property type="nucleotide sequence ID" value="NZ_QUSX01000001.1"/>
</dbReference>
<reference evidence="2" key="2">
    <citation type="submission" date="2018-12" db="EMBL/GenBank/DDBJ databases">
        <title>Maribacter lutimaris sp. nov., isolated from marine sediment.</title>
        <authorList>
            <person name="Kim K.K."/>
        </authorList>
    </citation>
    <scope>NUCLEOTIDE SEQUENCE [LARGE SCALE GENOMIC DNA]</scope>
    <source>
        <strain evidence="2">PoM-212</strain>
    </source>
</reference>
<evidence type="ECO:0000313" key="2">
    <source>
        <dbReference type="Proteomes" id="UP000286990"/>
    </source>
</evidence>
<sequence length="192" mass="21670">MKAKLTIAGLFLLFLTSCIKDYYGGGGGNEEIELTSENYLYEGSIEKYSLENRIMEIDDHLNQKDELHPDEVDALLLEKEQTSERISILEGLEKVLFGIVPPIPCDMPNNKCVPKNLRYILTDLGTEEISVQVFNANQELVAETNELSPMPDLDGYKYTEISVPEESGVLYFSIVKIDSKGMETVYFQKLGE</sequence>
<dbReference type="PROSITE" id="PS51257">
    <property type="entry name" value="PROKAR_LIPOPROTEIN"/>
    <property type="match status" value="1"/>
</dbReference>
<reference evidence="2" key="1">
    <citation type="submission" date="2018-08" db="EMBL/GenBank/DDBJ databases">
        <authorList>
            <person name="Khan S.A."/>
            <person name="J S.E."/>
        </authorList>
    </citation>
    <scope>NUCLEOTIDE SEQUENCE [LARGE SCALE GENOMIC DNA]</scope>
    <source>
        <strain evidence="2">PoM-212</strain>
    </source>
</reference>
<evidence type="ECO:0000313" key="1">
    <source>
        <dbReference type="EMBL" id="RRQ50710.1"/>
    </source>
</evidence>